<dbReference type="Pfam" id="PF00128">
    <property type="entry name" value="Alpha-amylase"/>
    <property type="match status" value="2"/>
</dbReference>
<dbReference type="GO" id="GO:0043169">
    <property type="term" value="F:cation binding"/>
    <property type="evidence" value="ECO:0007669"/>
    <property type="project" value="InterPro"/>
</dbReference>
<organism evidence="13 14">
    <name type="scientific">Sorangium cellulosum</name>
    <name type="common">Polyangium cellulosum</name>
    <dbReference type="NCBI Taxonomy" id="56"/>
    <lineage>
        <taxon>Bacteria</taxon>
        <taxon>Pseudomonadati</taxon>
        <taxon>Myxococcota</taxon>
        <taxon>Polyangia</taxon>
        <taxon>Polyangiales</taxon>
        <taxon>Polyangiaceae</taxon>
        <taxon>Sorangium</taxon>
    </lineage>
</organism>
<gene>
    <name evidence="10 13" type="primary">glgB</name>
    <name evidence="13" type="ORF">SOCE26_055780</name>
</gene>
<dbReference type="UniPathway" id="UPA00164"/>
<keyword evidence="5 10" id="KW-0321">Glycogen metabolism</keyword>
<evidence type="ECO:0000256" key="7">
    <source>
        <dbReference type="ARBA" id="ARBA00022679"/>
    </source>
</evidence>
<dbReference type="GO" id="GO:0004553">
    <property type="term" value="F:hydrolase activity, hydrolyzing O-glycosyl compounds"/>
    <property type="evidence" value="ECO:0007669"/>
    <property type="project" value="InterPro"/>
</dbReference>
<evidence type="ECO:0000256" key="9">
    <source>
        <dbReference type="ARBA" id="ARBA00023277"/>
    </source>
</evidence>
<dbReference type="InterPro" id="IPR013783">
    <property type="entry name" value="Ig-like_fold"/>
</dbReference>
<dbReference type="NCBIfam" id="NF003811">
    <property type="entry name" value="PRK05402.1"/>
    <property type="match status" value="1"/>
</dbReference>
<dbReference type="HAMAP" id="MF_00685">
    <property type="entry name" value="GlgB"/>
    <property type="match status" value="1"/>
</dbReference>
<dbReference type="InterPro" id="IPR006048">
    <property type="entry name" value="A-amylase/branching_C"/>
</dbReference>
<evidence type="ECO:0000256" key="4">
    <source>
        <dbReference type="ARBA" id="ARBA00009000"/>
    </source>
</evidence>
<dbReference type="CDD" id="cd02855">
    <property type="entry name" value="E_set_GBE_prok_N"/>
    <property type="match status" value="1"/>
</dbReference>
<dbReference type="EMBL" id="CP012673">
    <property type="protein sequence ID" value="AUX44116.1"/>
    <property type="molecule type" value="Genomic_DNA"/>
</dbReference>
<dbReference type="InterPro" id="IPR006047">
    <property type="entry name" value="GH13_cat_dom"/>
</dbReference>
<keyword evidence="6 10" id="KW-0328">Glycosyltransferase</keyword>
<dbReference type="FunFam" id="3.20.20.80:FF:000003">
    <property type="entry name" value="1,4-alpha-glucan branching enzyme GlgB"/>
    <property type="match status" value="1"/>
</dbReference>
<dbReference type="InterPro" id="IPR054169">
    <property type="entry name" value="GlgB_N"/>
</dbReference>
<dbReference type="Pfam" id="PF02806">
    <property type="entry name" value="Alpha-amylase_C"/>
    <property type="match status" value="1"/>
</dbReference>
<evidence type="ECO:0000256" key="5">
    <source>
        <dbReference type="ARBA" id="ARBA00022600"/>
    </source>
</evidence>
<evidence type="ECO:0000256" key="8">
    <source>
        <dbReference type="ARBA" id="ARBA00023056"/>
    </source>
</evidence>
<feature type="active site" description="Nucleophile" evidence="10 11">
    <location>
        <position position="429"/>
    </location>
</feature>
<dbReference type="GO" id="GO:0005829">
    <property type="term" value="C:cytosol"/>
    <property type="evidence" value="ECO:0007669"/>
    <property type="project" value="TreeGrafter"/>
</dbReference>
<sequence>MTSATGAGIGVTPDMLEQRELDLIAAVEHPDPHHVLGAHEEKGDLVVRVFRADASEITVIPGDPSLGKRPMRRVHPGGIFEARFPGVAYPADGRFRYQLDLRFPDGASSVEEDPYAARPTLGDVDLHLVAEGKHWGLYNILGAHVREVDGVRGTSFAVWAPSARRVSVVGDFNHWDGRRHAMRKMGSGFWEIFIPGLGDGTIYKYEVKTASGQIALKTDPLARSMEMRPANAARVYTSRYTFQDGEWMAQRGRVDSRKKPMAIYEVHAGSWRRVPVEDPQGTWMRWMTYRELADHLVEYVAELGFTHVELMPVMEHPFDGSWGYQVSGYFAPTSRYGDPDDLRYLIDRFHQKGIGVILDWTPAHFPKDAWALGRFDGTALYEHLDARLGEHREWNTYIFNYGRHEVRNFLVANALYWLDQFHIDGLRVDAVASMLYLDYAAQSPHDWVPNRYGGRENIEAIEFIRELSNQVHERFPGAILCAEESTAWPSVTHATYVGGLGFDFKWNMGWMHDTLDFFKHEPIHRAFHHHQLTFGLLYAFSEKFLLPLSHDEVVHLKKSLLSKMPGDYWQMLANLRALYGYMWAHPGKKLLFMGGEIGQFSEWSEATELDWGLLASPAHAGLKRLMQDINALYKKHPALYELDDEYHGFRWIDCTDNAQSVISFVRYAEGAGDPVSPTGAHVVFVGNFTPVPRHQYRIGIPRGGVYLEELNTDAAEYGGSGVGNMGRVQVEDVPCHGFPQSVVLTLPPLAVLWLVPERTEHR</sequence>
<evidence type="ECO:0000256" key="3">
    <source>
        <dbReference type="ARBA" id="ARBA00004964"/>
    </source>
</evidence>
<dbReference type="SUPFAM" id="SSF51445">
    <property type="entry name" value="(Trans)glycosidases"/>
    <property type="match status" value="1"/>
</dbReference>
<dbReference type="Gene3D" id="2.60.40.10">
    <property type="entry name" value="Immunoglobulins"/>
    <property type="match status" value="2"/>
</dbReference>
<dbReference type="FunFam" id="2.60.40.1180:FF:000002">
    <property type="entry name" value="1,4-alpha-glucan branching enzyme GlgB"/>
    <property type="match status" value="1"/>
</dbReference>
<feature type="active site" description="Proton donor" evidence="10 11">
    <location>
        <position position="483"/>
    </location>
</feature>
<dbReference type="SUPFAM" id="SSF51011">
    <property type="entry name" value="Glycosyl hydrolase domain"/>
    <property type="match status" value="1"/>
</dbReference>
<dbReference type="NCBIfam" id="NF008967">
    <property type="entry name" value="PRK12313.1"/>
    <property type="match status" value="1"/>
</dbReference>
<evidence type="ECO:0000256" key="10">
    <source>
        <dbReference type="HAMAP-Rule" id="MF_00685"/>
    </source>
</evidence>
<feature type="domain" description="Glycosyl hydrolase family 13 catalytic" evidence="12">
    <location>
        <begin position="265"/>
        <end position="619"/>
    </location>
</feature>
<dbReference type="GO" id="GO:0005978">
    <property type="term" value="P:glycogen biosynthetic process"/>
    <property type="evidence" value="ECO:0007669"/>
    <property type="project" value="UniProtKB-UniRule"/>
</dbReference>
<dbReference type="AlphaFoldDB" id="A0A2L0EXV2"/>
<comment type="function">
    <text evidence="2 10">Catalyzes the formation of the alpha-1,6-glucosidic linkages in glycogen by scission of a 1,4-alpha-linked oligosaccharide from growing alpha-1,4-glucan chains and the subsequent attachment of the oligosaccharide to the alpha-1,6 position.</text>
</comment>
<dbReference type="NCBIfam" id="TIGR01515">
    <property type="entry name" value="branching_enzym"/>
    <property type="match status" value="1"/>
</dbReference>
<comment type="similarity">
    <text evidence="4 10">Belongs to the glycosyl hydrolase 13 family. GlgB subfamily.</text>
</comment>
<comment type="pathway">
    <text evidence="3 10">Glycan biosynthesis; glycogen biosynthesis.</text>
</comment>
<comment type="catalytic activity">
    <reaction evidence="1 10">
        <text>Transfers a segment of a (1-&gt;4)-alpha-D-glucan chain to a primary hydroxy group in a similar glucan chain.</text>
        <dbReference type="EC" id="2.4.1.18"/>
    </reaction>
</comment>
<dbReference type="Gene3D" id="3.20.20.80">
    <property type="entry name" value="Glycosidases"/>
    <property type="match status" value="1"/>
</dbReference>
<evidence type="ECO:0000256" key="2">
    <source>
        <dbReference type="ARBA" id="ARBA00002953"/>
    </source>
</evidence>
<dbReference type="CDD" id="cd11322">
    <property type="entry name" value="AmyAc_Glg_BE"/>
    <property type="match status" value="1"/>
</dbReference>
<dbReference type="InterPro" id="IPR044143">
    <property type="entry name" value="GlgB_N_E_set_prok"/>
</dbReference>
<dbReference type="FunFam" id="2.60.40.10:FF:000169">
    <property type="entry name" value="1,4-alpha-glucan branching enzyme GlgB"/>
    <property type="match status" value="1"/>
</dbReference>
<evidence type="ECO:0000256" key="1">
    <source>
        <dbReference type="ARBA" id="ARBA00000826"/>
    </source>
</evidence>
<dbReference type="InterPro" id="IPR013780">
    <property type="entry name" value="Glyco_hydro_b"/>
</dbReference>
<dbReference type="EC" id="2.4.1.18" evidence="10"/>
<protein>
    <recommendedName>
        <fullName evidence="10">1,4-alpha-glucan branching enzyme GlgB</fullName>
        <ecNumber evidence="10">2.4.1.18</ecNumber>
    </recommendedName>
    <alternativeName>
        <fullName evidence="10">1,4-alpha-D-glucan:1,4-alpha-D-glucan 6-glucosyl-transferase</fullName>
    </alternativeName>
    <alternativeName>
        <fullName evidence="10">Alpha-(1-&gt;4)-glucan branching enzyme</fullName>
    </alternativeName>
    <alternativeName>
        <fullName evidence="10">Glycogen branching enzyme</fullName>
        <shortName evidence="10">BE</shortName>
    </alternativeName>
</protein>
<dbReference type="SMART" id="SM00642">
    <property type="entry name" value="Aamy"/>
    <property type="match status" value="1"/>
</dbReference>
<dbReference type="Pfam" id="PF02922">
    <property type="entry name" value="CBM_48"/>
    <property type="match status" value="1"/>
</dbReference>
<evidence type="ECO:0000256" key="6">
    <source>
        <dbReference type="ARBA" id="ARBA00022676"/>
    </source>
</evidence>
<keyword evidence="8 10" id="KW-0320">Glycogen biosynthesis</keyword>
<keyword evidence="7 10" id="KW-0808">Transferase</keyword>
<keyword evidence="9 10" id="KW-0119">Carbohydrate metabolism</keyword>
<proteinExistence type="inferred from homology"/>
<dbReference type="PIRSF" id="PIRSF000463">
    <property type="entry name" value="GlgB"/>
    <property type="match status" value="1"/>
</dbReference>
<comment type="subunit">
    <text evidence="10">Monomer.</text>
</comment>
<dbReference type="Gene3D" id="2.60.40.1180">
    <property type="entry name" value="Golgi alpha-mannosidase II"/>
    <property type="match status" value="1"/>
</dbReference>
<dbReference type="PANTHER" id="PTHR43651">
    <property type="entry name" value="1,4-ALPHA-GLUCAN-BRANCHING ENZYME"/>
    <property type="match status" value="1"/>
</dbReference>
<evidence type="ECO:0000259" key="12">
    <source>
        <dbReference type="SMART" id="SM00642"/>
    </source>
</evidence>
<dbReference type="InterPro" id="IPR004193">
    <property type="entry name" value="Glyco_hydro_13_N"/>
</dbReference>
<dbReference type="Proteomes" id="UP000238348">
    <property type="component" value="Chromosome"/>
</dbReference>
<dbReference type="SUPFAM" id="SSF81296">
    <property type="entry name" value="E set domains"/>
    <property type="match status" value="2"/>
</dbReference>
<dbReference type="Pfam" id="PF22019">
    <property type="entry name" value="GlgB_N"/>
    <property type="match status" value="1"/>
</dbReference>
<name>A0A2L0EXV2_SORCE</name>
<evidence type="ECO:0000313" key="14">
    <source>
        <dbReference type="Proteomes" id="UP000238348"/>
    </source>
</evidence>
<evidence type="ECO:0000256" key="11">
    <source>
        <dbReference type="PIRSR" id="PIRSR000463-1"/>
    </source>
</evidence>
<dbReference type="InterPro" id="IPR017853">
    <property type="entry name" value="GH"/>
</dbReference>
<dbReference type="PANTHER" id="PTHR43651:SF3">
    <property type="entry name" value="1,4-ALPHA-GLUCAN-BRANCHING ENZYME"/>
    <property type="match status" value="1"/>
</dbReference>
<dbReference type="InterPro" id="IPR006407">
    <property type="entry name" value="GlgB"/>
</dbReference>
<dbReference type="GO" id="GO:0003844">
    <property type="term" value="F:1,4-alpha-glucan branching enzyme activity"/>
    <property type="evidence" value="ECO:0007669"/>
    <property type="project" value="UniProtKB-UniRule"/>
</dbReference>
<dbReference type="InterPro" id="IPR037439">
    <property type="entry name" value="Branching_enzy"/>
</dbReference>
<reference evidence="13 14" key="1">
    <citation type="submission" date="2015-09" db="EMBL/GenBank/DDBJ databases">
        <title>Sorangium comparison.</title>
        <authorList>
            <person name="Zaburannyi N."/>
            <person name="Bunk B."/>
            <person name="Overmann J."/>
            <person name="Mueller R."/>
        </authorList>
    </citation>
    <scope>NUCLEOTIDE SEQUENCE [LARGE SCALE GENOMIC DNA]</scope>
    <source>
        <strain evidence="13 14">So ce26</strain>
    </source>
</reference>
<accession>A0A2L0EXV2</accession>
<evidence type="ECO:0000313" key="13">
    <source>
        <dbReference type="EMBL" id="AUX44116.1"/>
    </source>
</evidence>
<dbReference type="InterPro" id="IPR014756">
    <property type="entry name" value="Ig_E-set"/>
</dbReference>